<dbReference type="PANTHER" id="PTHR31431">
    <property type="entry name" value="NUCLEOPORIN NUP188 HOMOLOG"/>
    <property type="match status" value="1"/>
</dbReference>
<dbReference type="GO" id="GO:0017056">
    <property type="term" value="F:structural constituent of nuclear pore"/>
    <property type="evidence" value="ECO:0007669"/>
    <property type="project" value="InterPro"/>
</dbReference>
<evidence type="ECO:0000256" key="2">
    <source>
        <dbReference type="SAM" id="MobiDB-lite"/>
    </source>
</evidence>
<proteinExistence type="predicted"/>
<gene>
    <name evidence="3" type="ORF">M0812_27865</name>
</gene>
<feature type="region of interest" description="Disordered" evidence="2">
    <location>
        <begin position="190"/>
        <end position="218"/>
    </location>
</feature>
<dbReference type="GO" id="GO:0006405">
    <property type="term" value="P:RNA export from nucleus"/>
    <property type="evidence" value="ECO:0007669"/>
    <property type="project" value="TreeGrafter"/>
</dbReference>
<sequence length="2184" mass="256471">MNKEQPLITISNQILFRTIEDLDSNLQGEELLKILKGLEPKFVKLLSIYTKPNQTSRNKLKNNEFKLYGETVSSQHTKLISMLSDVLTLNEEQTFTLLTTYFSLESDDILGLPIKKMVRKMRNYYFKERISLINSFCSIISAANTTSHQYFNECKEFLFGLSSKENLNQIFLNQLKSLFEDDIPLPTNLTKSTGTGTVNSATSNNANKNNLNSLTNSREHRRSWADQLSKERVAILKCVFVLNYLETGLPTNEIMVLIKVLNKYKFGQDHKFVDLLSERGRAETEKFGYLSMLLCLEILGPETLISTKTNQIGEVNEELKNVDLLKKNNYRGLDEIINTFGESRFHGPVIYCWSCFTLKSSDFETNEKTKKELNESFQLHWQRAYKNESLLLLINFLQSDHFLQENQFLKSLFQIIINGFLALIMDTIDIGQLPNLDQLFYLSTKIYKGQKDLCNQFWTYDLHHPTLRSVFDLLEIKFPEELIQWFQLLTSLSTGEFCKNRVFEYLLKFKSFTQYLDLNDKTVEWKHYIKEIIENEFDNNKLKKKKSNDDLIKWVVKREYDLGPIHIPEQTIGTQIPMASDENEDNSSGGSNNSNNKRSNIFAIKWKVKYSAWYFMLNILDVFLDNNASQVNKKNLQEIVSILSLIFQLINNDQNLTLKIDTHFRMFTIESLISEEPITRFFFLITKSLQFPSNSLIYKLVVKSMKCVKGFTLINPSITWDLINVLGFIGNPLTNKQSQQQQQQQRRRGKQKRQQFSSYQKNNDFNSDDIFLNEEDSKDDDNNDDDGDDDDDDDDEKIIITEKSEQKGMEIDEFFNEENNYYHKKKKDLNLKSNDLNLEKLREMINRSSLSRGNIVKTVLEEIEFAHHKYSFTIEFLDLMNLIFKYYLYEKNHLTDEWNLTVLWKYLEYIKNQIFLVHKSWHYSKINQSWIISIKILQLFELIICDNNPDSILKQMLLESFFYEREVYTQIFEIAGLGFNYIEKFVVNNKSVESHQIENMVFLALSLLEKILIFYLENIELNKNELNNENQNQKENLKIQNNQNLNIEKNNFNNLNCNYFNQTQRRNKNKKKKNQKKKKNFANEIFNYLISDKQSLIQVIISYIQYPYKREFPLLSIKLLTLLFKLSTDLIEQKNLLIGTLWSSPETFQEKIVRKLSNPIEIEELRIAILTLLTTAVETHSDIAALFFSMSGLDEKNIDLKGLKRQTNNGNSLNENDSFFFTKDLIQNSEYRQQRIRKKEKFTRITCFEFLSEMISNSDKEIKRNPRLLSQILKLFISIWSNFKEFSQVIDALQNNKNGFWESIFNCLKNINENNYHELFVQSLIFRLITSQLFLLIIEKSNLIIPYNEKNRNQFLRHLELFFKNDYPKWDQRIIRFSYKKVFLNKIKKYIDNYQIDLSKFVNFKSERIYGENFIYNIPIILQKIKLLNHHNQINKINTDLNDDDDDNSEGDGNLDDFKLDLENLNKMWSILDLEQILLNSFCSFLKLSLQNNQKLVIQYLIPNNQNKTIPILVNLFDPLQIDISIENNNMAIYYLMLERLDTICSLFVYILNLDNAINSLNVEFLMTILEHLVSIMKKFFTTTFSNYSSSIKIIISILASIIKLIELLKDKLYLKNNKFSLSLGSIFCEIFSISCRTIFSNEIIWNIETRTQLILILDLIFRVLLQNKSTFIHKKINDNKNDDDDDDDDEDDDDEIKKIQDIKIEYNQYLEFCIEQFKQYEVISILLDYLAKLTKSIKIYQNSIFAKAILKFFLSLSEKKEFAELLDLNGIISIFTDQTLELYSVPGAKKILPYIISNKNTYIRNNWHICWCLSLLIMGSITNSLRNNINCLEYIDEFLSVHYQTISNALKLESSRNDNYSNISSKNSSNIYSTFSSSSPFPYSSSSSSSSSSSTFYSSTPSTTSYYSNRNLYPSTTPSKLLQMSLNKDNTKKSSISLGSLYETRSVILFLSNFTKLVMIWQQKIPQELLKFGNMSCSLLSDLMTSLLQPSFHNFKKIEQISFEEQKTEPPKFLENADEQVFLIIRNILSFIRQIIPPIGSEKLLQSNPFFGQQIIGVSRNPNSPIMADLISCQEYTIRKLNKLREKSQTINNFEYKKQNYLYIAENLLYILVCHLLIYNQEKNSQSNKPSKLAQKVEVVAKKFYEYCKKNQEFNSVLFAEKMCEIIFQFCGARYSNRISGFK</sequence>
<dbReference type="PANTHER" id="PTHR31431:SF1">
    <property type="entry name" value="NUCLEOPORIN NUP188"/>
    <property type="match status" value="1"/>
</dbReference>
<evidence type="ECO:0000256" key="1">
    <source>
        <dbReference type="SAM" id="Coils"/>
    </source>
</evidence>
<accession>A0AAV7YBB0</accession>
<dbReference type="GO" id="GO:0006606">
    <property type="term" value="P:protein import into nucleus"/>
    <property type="evidence" value="ECO:0007669"/>
    <property type="project" value="TreeGrafter"/>
</dbReference>
<reference evidence="3" key="1">
    <citation type="submission" date="2022-08" db="EMBL/GenBank/DDBJ databases">
        <title>Novel sulphate-reducing endosymbionts in the free-living metamonad Anaeramoeba.</title>
        <authorList>
            <person name="Jerlstrom-Hultqvist J."/>
            <person name="Cepicka I."/>
            <person name="Gallot-Lavallee L."/>
            <person name="Salas-Leiva D."/>
            <person name="Curtis B.A."/>
            <person name="Zahonova K."/>
            <person name="Pipaliya S."/>
            <person name="Dacks J."/>
            <person name="Roger A.J."/>
        </authorList>
    </citation>
    <scope>NUCLEOTIDE SEQUENCE</scope>
    <source>
        <strain evidence="3">Busselton2</strain>
    </source>
</reference>
<feature type="region of interest" description="Disordered" evidence="2">
    <location>
        <begin position="736"/>
        <end position="796"/>
    </location>
</feature>
<feature type="compositionally biased region" description="Polar residues" evidence="2">
    <location>
        <begin position="756"/>
        <end position="765"/>
    </location>
</feature>
<dbReference type="Proteomes" id="UP001146793">
    <property type="component" value="Unassembled WGS sequence"/>
</dbReference>
<evidence type="ECO:0000313" key="3">
    <source>
        <dbReference type="EMBL" id="KAJ3425425.1"/>
    </source>
</evidence>
<protein>
    <submittedName>
        <fullName evidence="3">Nucleoporin nup188</fullName>
    </submittedName>
</protein>
<feature type="compositionally biased region" description="Low complexity" evidence="2">
    <location>
        <begin position="192"/>
        <end position="216"/>
    </location>
</feature>
<keyword evidence="1" id="KW-0175">Coiled coil</keyword>
<organism evidence="3 4">
    <name type="scientific">Anaeramoeba flamelloides</name>
    <dbReference type="NCBI Taxonomy" id="1746091"/>
    <lineage>
        <taxon>Eukaryota</taxon>
        <taxon>Metamonada</taxon>
        <taxon>Anaeramoebidae</taxon>
        <taxon>Anaeramoeba</taxon>
    </lineage>
</organism>
<feature type="coiled-coil region" evidence="1">
    <location>
        <begin position="1016"/>
        <end position="1080"/>
    </location>
</feature>
<dbReference type="InterPro" id="IPR044840">
    <property type="entry name" value="Nup188"/>
</dbReference>
<evidence type="ECO:0000313" key="4">
    <source>
        <dbReference type="Proteomes" id="UP001146793"/>
    </source>
</evidence>
<dbReference type="EMBL" id="JANTQA010000070">
    <property type="protein sequence ID" value="KAJ3425425.1"/>
    <property type="molecule type" value="Genomic_DNA"/>
</dbReference>
<name>A0AAV7YBB0_9EUKA</name>
<feature type="compositionally biased region" description="Acidic residues" evidence="2">
    <location>
        <begin position="771"/>
        <end position="796"/>
    </location>
</feature>
<dbReference type="GO" id="GO:0044611">
    <property type="term" value="C:nuclear pore inner ring"/>
    <property type="evidence" value="ECO:0007669"/>
    <property type="project" value="TreeGrafter"/>
</dbReference>
<comment type="caution">
    <text evidence="3">The sequence shown here is derived from an EMBL/GenBank/DDBJ whole genome shotgun (WGS) entry which is preliminary data.</text>
</comment>